<keyword evidence="6 11" id="KW-0472">Membrane</keyword>
<keyword evidence="5 11" id="KW-0732">Signal</keyword>
<proteinExistence type="inferred from homology"/>
<dbReference type="GO" id="GO:0042124">
    <property type="term" value="F:1,3-beta-glucanosyltransferase activity"/>
    <property type="evidence" value="ECO:0007669"/>
    <property type="project" value="TreeGrafter"/>
</dbReference>
<evidence type="ECO:0000256" key="5">
    <source>
        <dbReference type="ARBA" id="ARBA00022729"/>
    </source>
</evidence>
<dbReference type="Proteomes" id="UP000187013">
    <property type="component" value="Unassembled WGS sequence"/>
</dbReference>
<evidence type="ECO:0000256" key="9">
    <source>
        <dbReference type="ARBA" id="ARBA00023288"/>
    </source>
</evidence>
<evidence type="ECO:0000256" key="7">
    <source>
        <dbReference type="ARBA" id="ARBA00023157"/>
    </source>
</evidence>
<comment type="function">
    <text evidence="11">Splits internally a 1,3-beta-glucan molecule and transfers the newly generated reducing end (the donor) to the non-reducing end of another 1,3-beta-glucan molecule (the acceptor) forming a 1,3-beta linkage, resulting in the elongation of 1,3-beta-glucan chains in the cell wall.</text>
</comment>
<dbReference type="InterPro" id="IPR012946">
    <property type="entry name" value="X8"/>
</dbReference>
<comment type="subcellular location">
    <subcellularLocation>
        <location evidence="1 11">Cell membrane</location>
        <topology evidence="1 11">Lipid-anchor</topology>
        <topology evidence="1 11">GPI-anchor</topology>
    </subcellularLocation>
</comment>
<keyword evidence="8" id="KW-0325">Glycoprotein</keyword>
<evidence type="ECO:0000313" key="15">
    <source>
        <dbReference type="EMBL" id="GAV53796.1"/>
    </source>
</evidence>
<evidence type="ECO:0000256" key="1">
    <source>
        <dbReference type="ARBA" id="ARBA00004609"/>
    </source>
</evidence>
<feature type="region of interest" description="Disordered" evidence="12">
    <location>
        <begin position="491"/>
        <end position="525"/>
    </location>
</feature>
<comment type="caution">
    <text evidence="15">The sequence shown here is derived from an EMBL/GenBank/DDBJ whole genome shotgun (WGS) entry which is preliminary data.</text>
</comment>
<feature type="compositionally biased region" description="Low complexity" evidence="12">
    <location>
        <begin position="491"/>
        <end position="501"/>
    </location>
</feature>
<dbReference type="InterPro" id="IPR004886">
    <property type="entry name" value="Glucanosyltransferase"/>
</dbReference>
<protein>
    <recommendedName>
        <fullName evidence="11">1,3-beta-glucanosyltransferase</fullName>
        <ecNumber evidence="11">2.4.1.-</ecNumber>
    </recommendedName>
</protein>
<evidence type="ECO:0000256" key="4">
    <source>
        <dbReference type="ARBA" id="ARBA00022622"/>
    </source>
</evidence>
<dbReference type="GO" id="GO:0009277">
    <property type="term" value="C:fungal-type cell wall"/>
    <property type="evidence" value="ECO:0007669"/>
    <property type="project" value="UniProtKB-ARBA"/>
</dbReference>
<evidence type="ECO:0000256" key="3">
    <source>
        <dbReference type="ARBA" id="ARBA00022475"/>
    </source>
</evidence>
<dbReference type="OrthoDB" id="421038at2759"/>
<keyword evidence="9 11" id="KW-0449">Lipoprotein</keyword>
<dbReference type="AlphaFoldDB" id="A0A1Q3ADF1"/>
<keyword evidence="13" id="KW-1133">Transmembrane helix</keyword>
<dbReference type="FunFam" id="3.20.20.80:FF:000038">
    <property type="entry name" value="1,3-beta-glucanosyltransferase"/>
    <property type="match status" value="1"/>
</dbReference>
<dbReference type="PANTHER" id="PTHR31468:SF2">
    <property type="entry name" value="1,3-BETA-GLUCANOSYLTRANSFERASE GAS1"/>
    <property type="match status" value="1"/>
</dbReference>
<organism evidence="15 16">
    <name type="scientific">Zygosaccharomyces rouxii</name>
    <dbReference type="NCBI Taxonomy" id="4956"/>
    <lineage>
        <taxon>Eukaryota</taxon>
        <taxon>Fungi</taxon>
        <taxon>Dikarya</taxon>
        <taxon>Ascomycota</taxon>
        <taxon>Saccharomycotina</taxon>
        <taxon>Saccharomycetes</taxon>
        <taxon>Saccharomycetales</taxon>
        <taxon>Saccharomycetaceae</taxon>
        <taxon>Zygosaccharomyces</taxon>
    </lineage>
</organism>
<accession>A0A1Q3ADF1</accession>
<evidence type="ECO:0000256" key="8">
    <source>
        <dbReference type="ARBA" id="ARBA00023180"/>
    </source>
</evidence>
<evidence type="ECO:0000256" key="10">
    <source>
        <dbReference type="ARBA" id="ARBA00023316"/>
    </source>
</evidence>
<dbReference type="FunFam" id="1.20.58.1040:FF:000005">
    <property type="entry name" value="1,3-beta-glucanosyltransferase"/>
    <property type="match status" value="1"/>
</dbReference>
<dbReference type="PANTHER" id="PTHR31468">
    <property type="entry name" value="1,3-BETA-GLUCANOSYLTRANSFERASE GAS1"/>
    <property type="match status" value="1"/>
</dbReference>
<evidence type="ECO:0000256" key="11">
    <source>
        <dbReference type="RuleBase" id="RU361209"/>
    </source>
</evidence>
<evidence type="ECO:0000313" key="16">
    <source>
        <dbReference type="Proteomes" id="UP000187013"/>
    </source>
</evidence>
<gene>
    <name evidence="15" type="ORF">ZYGR_0AK02980</name>
</gene>
<dbReference type="InterPro" id="IPR017853">
    <property type="entry name" value="GH"/>
</dbReference>
<dbReference type="GO" id="GO:0071970">
    <property type="term" value="P:fungal-type cell wall (1-&gt;3)-beta-D-glucan biosynthetic process"/>
    <property type="evidence" value="ECO:0007669"/>
    <property type="project" value="TreeGrafter"/>
</dbReference>
<feature type="transmembrane region" description="Helical" evidence="13">
    <location>
        <begin position="539"/>
        <end position="560"/>
    </location>
</feature>
<keyword evidence="7" id="KW-1015">Disulfide bond</keyword>
<evidence type="ECO:0000259" key="14">
    <source>
        <dbReference type="SMART" id="SM00768"/>
    </source>
</evidence>
<dbReference type="SMART" id="SM00768">
    <property type="entry name" value="X8"/>
    <property type="match status" value="1"/>
</dbReference>
<comment type="similarity">
    <text evidence="2 11">Belongs to the glycosyl hydrolase 72 family.</text>
</comment>
<dbReference type="GO" id="GO:0098552">
    <property type="term" value="C:side of membrane"/>
    <property type="evidence" value="ECO:0007669"/>
    <property type="project" value="UniProtKB-KW"/>
</dbReference>
<keyword evidence="10" id="KW-0961">Cell wall biogenesis/degradation</keyword>
<feature type="compositionally biased region" description="Low complexity" evidence="12">
    <location>
        <begin position="508"/>
        <end position="522"/>
    </location>
</feature>
<dbReference type="GO" id="GO:0005886">
    <property type="term" value="C:plasma membrane"/>
    <property type="evidence" value="ECO:0007669"/>
    <property type="project" value="UniProtKB-SubCell"/>
</dbReference>
<evidence type="ECO:0000256" key="2">
    <source>
        <dbReference type="ARBA" id="ARBA00007528"/>
    </source>
</evidence>
<evidence type="ECO:0000256" key="13">
    <source>
        <dbReference type="SAM" id="Phobius"/>
    </source>
</evidence>
<feature type="chain" id="PRO_5011828475" description="1,3-beta-glucanosyltransferase" evidence="11">
    <location>
        <begin position="20"/>
        <end position="561"/>
    </location>
</feature>
<dbReference type="EMBL" id="BDGX01000037">
    <property type="protein sequence ID" value="GAV53796.1"/>
    <property type="molecule type" value="Genomic_DNA"/>
</dbReference>
<evidence type="ECO:0000256" key="6">
    <source>
        <dbReference type="ARBA" id="ARBA00023136"/>
    </source>
</evidence>
<keyword evidence="13" id="KW-0812">Transmembrane</keyword>
<dbReference type="SUPFAM" id="SSF51445">
    <property type="entry name" value="(Trans)glycosidases"/>
    <property type="match status" value="1"/>
</dbReference>
<reference evidence="15 16" key="1">
    <citation type="submission" date="2016-08" db="EMBL/GenBank/DDBJ databases">
        <title>Draft genome sequence of allopolyploid Zygosaccharomyces rouxii.</title>
        <authorList>
            <person name="Watanabe J."/>
            <person name="Uehara K."/>
            <person name="Mogi Y."/>
            <person name="Tsukioka Y."/>
        </authorList>
    </citation>
    <scope>NUCLEOTIDE SEQUENCE [LARGE SCALE GENOMIC DNA]</scope>
    <source>
        <strain evidence="15 16">NBRC 110957</strain>
    </source>
</reference>
<feature type="domain" description="X8" evidence="14">
    <location>
        <begin position="381"/>
        <end position="469"/>
    </location>
</feature>
<dbReference type="GO" id="GO:0031982">
    <property type="term" value="C:vesicle"/>
    <property type="evidence" value="ECO:0007669"/>
    <property type="project" value="UniProtKB-ARBA"/>
</dbReference>
<dbReference type="Pfam" id="PF07983">
    <property type="entry name" value="X8"/>
    <property type="match status" value="1"/>
</dbReference>
<sequence length="561" mass="59641">MLLKNLALGALCAASGAVASDSSSSGASLPPIEVAGNKFFYSNNGSQFYIKGIAYQADTGNGSSGDTINDPLADYSTCSRDIPYLKKLGTNVVRVYAVNNTLDHSKCMEALAENDIYVIADLSIPGKSVDRTDPKWNVELYERYTGVVDSFANYTNVLGFFAGNEVTNNASNTDASVFVKAAVRDIKKYIKDQNYRKIPVGYSSNDDEDTRVPMADYFACGDSDVKADFYGINMYEWCGDSNFQTSGYKDRTQDFKNLSIPIFFSEYGCNAVKPRKFSEVQALYGDNMTDVWSGGIVYMYFEEDNGYGLVSIDNNNVKTMSDFDNLSSQIAKIKPSAAKNSSYTAKSTSLSCPATQKYWKANTKLPPTPSKDLCGCMHDSLSCVVNTDKIDEEDYGTLFGYVCSKVDCSGITANGTSGEYGSYSFCSAEEQLSFVLNLYYQKNGKSSSACDFKGSASLQKASTKSGCASALSQIGSSGTGSASSSVTGLYSSSGSKPSSQKSDGKGGSDSSSSSSSSSKSSSTAGAKEKNLALGSKASLSQVILSFVATLGVVAGAGFAMA</sequence>
<dbReference type="Pfam" id="PF03198">
    <property type="entry name" value="Glyco_hydro_72"/>
    <property type="match status" value="1"/>
</dbReference>
<keyword evidence="11" id="KW-0808">Transferase</keyword>
<dbReference type="GO" id="GO:0031505">
    <property type="term" value="P:fungal-type cell wall organization"/>
    <property type="evidence" value="ECO:0007669"/>
    <property type="project" value="UniProtKB-ARBA"/>
</dbReference>
<name>A0A1Q3ADF1_ZYGRO</name>
<dbReference type="Gene3D" id="3.20.20.80">
    <property type="entry name" value="Glycosidases"/>
    <property type="match status" value="1"/>
</dbReference>
<dbReference type="EC" id="2.4.1.-" evidence="11"/>
<evidence type="ECO:0000256" key="12">
    <source>
        <dbReference type="SAM" id="MobiDB-lite"/>
    </source>
</evidence>
<dbReference type="Gene3D" id="1.20.58.1040">
    <property type="match status" value="1"/>
</dbReference>
<feature type="signal peptide" evidence="11">
    <location>
        <begin position="1"/>
        <end position="19"/>
    </location>
</feature>
<keyword evidence="4 11" id="KW-0336">GPI-anchor</keyword>
<keyword evidence="3" id="KW-1003">Cell membrane</keyword>